<proteinExistence type="predicted"/>
<sequence>MGVSTQHRDALGELRKVKEEEYLFEIKNTSAVNSSGHFLIINVSPLEYGHSLLVPSLHSCLPQIVTLESLQLLIEVLLLSNSPALRVGFNGLCAFASVNHLHYHLYYLQQRMLLEHIVGGEVFELQRMRSVFVQYWNRVPATQHGSLGRLLKDLKFPPYKLQMVHELRDTDKDSRHTACANMSMLLQHLLMSDEANFYSDLVTSCS</sequence>
<name>A0ABQ8TEH5_PERAM</name>
<comment type="caution">
    <text evidence="2">The sequence shown here is derived from an EMBL/GenBank/DDBJ whole genome shotgun (WGS) entry which is preliminary data.</text>
</comment>
<organism evidence="2 3">
    <name type="scientific">Periplaneta americana</name>
    <name type="common">American cockroach</name>
    <name type="synonym">Blatta americana</name>
    <dbReference type="NCBI Taxonomy" id="6978"/>
    <lineage>
        <taxon>Eukaryota</taxon>
        <taxon>Metazoa</taxon>
        <taxon>Ecdysozoa</taxon>
        <taxon>Arthropoda</taxon>
        <taxon>Hexapoda</taxon>
        <taxon>Insecta</taxon>
        <taxon>Pterygota</taxon>
        <taxon>Neoptera</taxon>
        <taxon>Polyneoptera</taxon>
        <taxon>Dictyoptera</taxon>
        <taxon>Blattodea</taxon>
        <taxon>Blattoidea</taxon>
        <taxon>Blattidae</taxon>
        <taxon>Blattinae</taxon>
        <taxon>Periplaneta</taxon>
    </lineage>
</organism>
<protein>
    <recommendedName>
        <fullName evidence="1">GDPGP1-like N-terminal domain-containing protein</fullName>
    </recommendedName>
</protein>
<accession>A0ABQ8TEH5</accession>
<dbReference type="PANTHER" id="PTHR20884:SF8">
    <property type="entry name" value="GDP-D-GLUCOSE PHOSPHORYLASE 1"/>
    <property type="match status" value="1"/>
</dbReference>
<dbReference type="Proteomes" id="UP001148838">
    <property type="component" value="Unassembled WGS sequence"/>
</dbReference>
<dbReference type="EMBL" id="JAJSOF020000011">
    <property type="protein sequence ID" value="KAJ4444734.1"/>
    <property type="molecule type" value="Genomic_DNA"/>
</dbReference>
<dbReference type="InterPro" id="IPR026506">
    <property type="entry name" value="GDPGP"/>
</dbReference>
<evidence type="ECO:0000259" key="1">
    <source>
        <dbReference type="Pfam" id="PF26217"/>
    </source>
</evidence>
<dbReference type="PANTHER" id="PTHR20884">
    <property type="entry name" value="GDP-D-GLUCOSE PHOSPHORYLASE 1"/>
    <property type="match status" value="1"/>
</dbReference>
<dbReference type="InterPro" id="IPR058866">
    <property type="entry name" value="GDPGP1_N"/>
</dbReference>
<dbReference type="Pfam" id="PF26217">
    <property type="entry name" value="GDPGP1_N"/>
    <property type="match status" value="1"/>
</dbReference>
<reference evidence="2 3" key="1">
    <citation type="journal article" date="2022" name="Allergy">
        <title>Genome assembly and annotation of Periplaneta americana reveal a comprehensive cockroach allergen profile.</title>
        <authorList>
            <person name="Wang L."/>
            <person name="Xiong Q."/>
            <person name="Saelim N."/>
            <person name="Wang L."/>
            <person name="Nong W."/>
            <person name="Wan A.T."/>
            <person name="Shi M."/>
            <person name="Liu X."/>
            <person name="Cao Q."/>
            <person name="Hui J.H.L."/>
            <person name="Sookrung N."/>
            <person name="Leung T.F."/>
            <person name="Tungtrongchitr A."/>
            <person name="Tsui S.K.W."/>
        </authorList>
    </citation>
    <scope>NUCLEOTIDE SEQUENCE [LARGE SCALE GENOMIC DNA]</scope>
    <source>
        <strain evidence="2">PWHHKU_190912</strain>
    </source>
</reference>
<dbReference type="SUPFAM" id="SSF54197">
    <property type="entry name" value="HIT-like"/>
    <property type="match status" value="1"/>
</dbReference>
<gene>
    <name evidence="2" type="ORF">ANN_06531</name>
</gene>
<feature type="domain" description="GDPGP1-like N-terminal" evidence="1">
    <location>
        <begin position="14"/>
        <end position="106"/>
    </location>
</feature>
<evidence type="ECO:0000313" key="3">
    <source>
        <dbReference type="Proteomes" id="UP001148838"/>
    </source>
</evidence>
<dbReference type="InterPro" id="IPR036265">
    <property type="entry name" value="HIT-like_sf"/>
</dbReference>
<evidence type="ECO:0000313" key="2">
    <source>
        <dbReference type="EMBL" id="KAJ4444734.1"/>
    </source>
</evidence>
<keyword evidence="3" id="KW-1185">Reference proteome</keyword>